<dbReference type="EMBL" id="JAKLTY010000008">
    <property type="protein sequence ID" value="MCG2627877.1"/>
    <property type="molecule type" value="Genomic_DNA"/>
</dbReference>
<dbReference type="AlphaFoldDB" id="A0A9X1R5J4"/>
<gene>
    <name evidence="1" type="ORF">L6654_14685</name>
</gene>
<organism evidence="1 2">
    <name type="scientific">Bradyrhizobium zhengyangense</name>
    <dbReference type="NCBI Taxonomy" id="2911009"/>
    <lineage>
        <taxon>Bacteria</taxon>
        <taxon>Pseudomonadati</taxon>
        <taxon>Pseudomonadota</taxon>
        <taxon>Alphaproteobacteria</taxon>
        <taxon>Hyphomicrobiales</taxon>
        <taxon>Nitrobacteraceae</taxon>
        <taxon>Bradyrhizobium</taxon>
    </lineage>
</organism>
<proteinExistence type="predicted"/>
<evidence type="ECO:0000313" key="2">
    <source>
        <dbReference type="Proteomes" id="UP001139054"/>
    </source>
</evidence>
<name>A0A9X1R5J4_9BRAD</name>
<dbReference type="RefSeq" id="WP_237890385.1">
    <property type="nucleotide sequence ID" value="NZ_JAKLTY010000008.1"/>
</dbReference>
<evidence type="ECO:0000313" key="1">
    <source>
        <dbReference type="EMBL" id="MCG2627877.1"/>
    </source>
</evidence>
<comment type="caution">
    <text evidence="1">The sequence shown here is derived from an EMBL/GenBank/DDBJ whole genome shotgun (WGS) entry which is preliminary data.</text>
</comment>
<accession>A0A9X1R5J4</accession>
<reference evidence="1" key="1">
    <citation type="submission" date="2022-01" db="EMBL/GenBank/DDBJ databases">
        <title>Genome sequnece data of strain Bradyrhizobium sp. nov.</title>
        <authorList>
            <person name="Zhang J."/>
        </authorList>
    </citation>
    <scope>NUCLEOTIDE SEQUENCE</scope>
    <source>
        <strain evidence="1">WYCCWR 13023</strain>
    </source>
</reference>
<dbReference type="Proteomes" id="UP001139054">
    <property type="component" value="Unassembled WGS sequence"/>
</dbReference>
<protein>
    <submittedName>
        <fullName evidence="1">Uncharacterized protein</fullName>
    </submittedName>
</protein>
<sequence>MTTLPEVVPDQHFIDLMHRAIYLRGRYMTSFAQCEFLLADLSVKVDSRFRYALDKRVNAAKAMAETSGPLNTYADDFLPLIENIGFWSERRHWFAHGFMTFFTAPDGKHAFEFRRYEQREGGLVLLQWFATIDELQNAADAITRYCSAFVALHHRIYLELGIEKEGEHYPSVTTEQ</sequence>